<feature type="domain" description="SCP" evidence="3">
    <location>
        <begin position="9"/>
        <end position="144"/>
    </location>
</feature>
<dbReference type="InterPro" id="IPR034113">
    <property type="entry name" value="SCP_GAPR1-like"/>
</dbReference>
<name>A0ABM1MVH6_NICVS</name>
<keyword evidence="4" id="KW-1185">Reference proteome</keyword>
<dbReference type="Pfam" id="PF00188">
    <property type="entry name" value="CAP"/>
    <property type="match status" value="1"/>
</dbReference>
<comment type="subcellular location">
    <subcellularLocation>
        <location evidence="1">Secreted</location>
    </subcellularLocation>
</comment>
<proteinExistence type="predicted"/>
<accession>A0ABM1MVH6</accession>
<gene>
    <name evidence="5" type="primary">LOC108564147</name>
</gene>
<dbReference type="GeneID" id="108564147"/>
<evidence type="ECO:0000259" key="3">
    <source>
        <dbReference type="SMART" id="SM00198"/>
    </source>
</evidence>
<reference evidence="5" key="1">
    <citation type="submission" date="2025-08" db="UniProtKB">
        <authorList>
            <consortium name="RefSeq"/>
        </authorList>
    </citation>
    <scope>IDENTIFICATION</scope>
    <source>
        <tissue evidence="5">Whole Larva</tissue>
    </source>
</reference>
<dbReference type="InterPro" id="IPR035940">
    <property type="entry name" value="CAP_sf"/>
</dbReference>
<dbReference type="PANTHER" id="PTHR10334">
    <property type="entry name" value="CYSTEINE-RICH SECRETORY PROTEIN-RELATED"/>
    <property type="match status" value="1"/>
</dbReference>
<dbReference type="PRINTS" id="PR00837">
    <property type="entry name" value="V5TPXLIKE"/>
</dbReference>
<dbReference type="RefSeq" id="XP_017778576.1">
    <property type="nucleotide sequence ID" value="XM_017923087.1"/>
</dbReference>
<dbReference type="Gene3D" id="3.40.33.10">
    <property type="entry name" value="CAP"/>
    <property type="match status" value="1"/>
</dbReference>
<evidence type="ECO:0000256" key="1">
    <source>
        <dbReference type="ARBA" id="ARBA00004613"/>
    </source>
</evidence>
<dbReference type="SUPFAM" id="SSF55797">
    <property type="entry name" value="PR-1-like"/>
    <property type="match status" value="1"/>
</dbReference>
<protein>
    <submittedName>
        <fullName evidence="5">Golgi-associated plant pathogenesis-related protein 1-like</fullName>
    </submittedName>
</protein>
<evidence type="ECO:0000313" key="4">
    <source>
        <dbReference type="Proteomes" id="UP000695000"/>
    </source>
</evidence>
<dbReference type="CDD" id="cd05382">
    <property type="entry name" value="CAP_GAPR1-like"/>
    <property type="match status" value="1"/>
</dbReference>
<dbReference type="InterPro" id="IPR001283">
    <property type="entry name" value="CRISP-related"/>
</dbReference>
<feature type="non-terminal residue" evidence="5">
    <location>
        <position position="157"/>
    </location>
</feature>
<evidence type="ECO:0000313" key="5">
    <source>
        <dbReference type="RefSeq" id="XP_017778576.1"/>
    </source>
</evidence>
<dbReference type="InterPro" id="IPR014044">
    <property type="entry name" value="CAP_dom"/>
</dbReference>
<organism evidence="4 5">
    <name type="scientific">Nicrophorus vespilloides</name>
    <name type="common">Boreal carrion beetle</name>
    <dbReference type="NCBI Taxonomy" id="110193"/>
    <lineage>
        <taxon>Eukaryota</taxon>
        <taxon>Metazoa</taxon>
        <taxon>Ecdysozoa</taxon>
        <taxon>Arthropoda</taxon>
        <taxon>Hexapoda</taxon>
        <taxon>Insecta</taxon>
        <taxon>Pterygota</taxon>
        <taxon>Neoptera</taxon>
        <taxon>Endopterygota</taxon>
        <taxon>Coleoptera</taxon>
        <taxon>Polyphaga</taxon>
        <taxon>Staphyliniformia</taxon>
        <taxon>Silphidae</taxon>
        <taxon>Nicrophorinae</taxon>
        <taxon>Nicrophorus</taxon>
    </lineage>
</organism>
<sequence>MKVAAANPVFIKEFLKIHNEYRYRHGVEPLKLSRNICKISQTHANCLMEGTTVEQASSNQKYGENIYMANSLPDTLLNPNEPLREWYNEISNYDFTQEPDPSSKCKNFTQMIWKDSKEIGVGFVSFEHTHIVVASYSPCGNIGGRYLENVLPVREDT</sequence>
<dbReference type="SMART" id="SM00198">
    <property type="entry name" value="SCP"/>
    <property type="match status" value="1"/>
</dbReference>
<evidence type="ECO:0000256" key="2">
    <source>
        <dbReference type="ARBA" id="ARBA00022525"/>
    </source>
</evidence>
<keyword evidence="2" id="KW-0964">Secreted</keyword>
<dbReference type="Proteomes" id="UP000695000">
    <property type="component" value="Unplaced"/>
</dbReference>